<protein>
    <submittedName>
        <fullName evidence="1">Uncharacterized protein</fullName>
    </submittedName>
</protein>
<dbReference type="RefSeq" id="WP_119670000.1">
    <property type="nucleotide sequence ID" value="NZ_QXED01000007.1"/>
</dbReference>
<name>A0A418M227_9BACT</name>
<dbReference type="InterPro" id="IPR046558">
    <property type="entry name" value="DUF6712"/>
</dbReference>
<gene>
    <name evidence="1" type="ORF">DYU11_22560</name>
</gene>
<dbReference type="EMBL" id="QXED01000007">
    <property type="protein sequence ID" value="RIV19714.1"/>
    <property type="molecule type" value="Genomic_DNA"/>
</dbReference>
<evidence type="ECO:0000313" key="1">
    <source>
        <dbReference type="EMBL" id="RIV19714.1"/>
    </source>
</evidence>
<dbReference type="Pfam" id="PF20459">
    <property type="entry name" value="DUF6712"/>
    <property type="match status" value="1"/>
</dbReference>
<organism evidence="1 2">
    <name type="scientific">Fibrisoma montanum</name>
    <dbReference type="NCBI Taxonomy" id="2305895"/>
    <lineage>
        <taxon>Bacteria</taxon>
        <taxon>Pseudomonadati</taxon>
        <taxon>Bacteroidota</taxon>
        <taxon>Cytophagia</taxon>
        <taxon>Cytophagales</taxon>
        <taxon>Spirosomataceae</taxon>
        <taxon>Fibrisoma</taxon>
    </lineage>
</organism>
<dbReference type="Proteomes" id="UP000283523">
    <property type="component" value="Unassembled WGS sequence"/>
</dbReference>
<comment type="caution">
    <text evidence="1">The sequence shown here is derived from an EMBL/GenBank/DDBJ whole genome shotgun (WGS) entry which is preliminary data.</text>
</comment>
<evidence type="ECO:0000313" key="2">
    <source>
        <dbReference type="Proteomes" id="UP000283523"/>
    </source>
</evidence>
<accession>A0A418M227</accession>
<sequence>MLHPFSKPDDYRLEFGLPAGWEPSDKLSHIQKNVVSGWLTDLLGVERRDGLRTALLAYLPDDETPSVPLSEADQKLYDCVLPFLLYATWANYVQLANVHITEAGLVTHTDNHSEPITSQQRAELYRYYRDIAERKAGDVLACRQPDVCERPRRVGSRIGKAVGKKQSMFDVDQTITVRHQR</sequence>
<proteinExistence type="predicted"/>
<dbReference type="OrthoDB" id="10011539at2"/>
<dbReference type="AlphaFoldDB" id="A0A418M227"/>
<reference evidence="1 2" key="1">
    <citation type="submission" date="2018-08" db="EMBL/GenBank/DDBJ databases">
        <title>Fibrisoma montanum sp. nov., isolated from Danxia mountain soil.</title>
        <authorList>
            <person name="Huang Y."/>
        </authorList>
    </citation>
    <scope>NUCLEOTIDE SEQUENCE [LARGE SCALE GENOMIC DNA]</scope>
    <source>
        <strain evidence="1 2">HYT19</strain>
    </source>
</reference>
<keyword evidence="2" id="KW-1185">Reference proteome</keyword>